<dbReference type="Pfam" id="PF20167">
    <property type="entry name" value="Transposase_32"/>
    <property type="match status" value="1"/>
</dbReference>
<evidence type="ECO:0000313" key="4">
    <source>
        <dbReference type="Proteomes" id="UP001058974"/>
    </source>
</evidence>
<evidence type="ECO:0000313" key="3">
    <source>
        <dbReference type="EMBL" id="KAI5395888.1"/>
    </source>
</evidence>
<dbReference type="EMBL" id="JAMSHJ010000006">
    <property type="protein sequence ID" value="KAI5395888.1"/>
    <property type="molecule type" value="Genomic_DNA"/>
</dbReference>
<feature type="domain" description="Putative plant transposon protein" evidence="2">
    <location>
        <begin position="131"/>
        <end position="247"/>
    </location>
</feature>
<sequence>MDEPEGGPEVIYGGPCRNSPKGGQPGAPHSTMAPEAQLRPAQEIWADLPNQLCFDVLWFNLFIPSILKIGKNVMFCAEMAPKREVITKKQKTAKGTSRGQLRFDENMFLDALQEARFRKLVSPKIWVERRNAINEYLGRPINLEEGETDAYSKKMQRGSWNISRISQAIFERGRTVVKNVAEVPTNFKKEDMTTIAQVALTLMLYNIRPRSHTSTIPVESSYLLYYIIDGMEMDVARIIANEIKAIVWWMKDTFQGIAMQNQFTIEKRMQLTPVGITHGWDQNTSNHRAISYVQQSLYNLQLQNGGPPEGTFQSMNPKAFQTHITWLGDRPTFSEGITTKRAEHQEQNEDERSSEEEKGGGGSDEEQDEEGSPEEEDKQDNMEDE</sequence>
<feature type="region of interest" description="Disordered" evidence="1">
    <location>
        <begin position="1"/>
        <end position="33"/>
    </location>
</feature>
<dbReference type="Gramene" id="Psat06G0217500-T1">
    <property type="protein sequence ID" value="KAI5395888.1"/>
    <property type="gene ID" value="KIW84_062175"/>
</dbReference>
<gene>
    <name evidence="3" type="ORF">KIW84_062175</name>
</gene>
<protein>
    <recommendedName>
        <fullName evidence="2">Putative plant transposon protein domain-containing protein</fullName>
    </recommendedName>
</protein>
<accession>A0A9D5A641</accession>
<name>A0A9D5A641_PEA</name>
<proteinExistence type="predicted"/>
<feature type="region of interest" description="Disordered" evidence="1">
    <location>
        <begin position="337"/>
        <end position="385"/>
    </location>
</feature>
<reference evidence="3 4" key="1">
    <citation type="journal article" date="2022" name="Nat. Genet.">
        <title>Improved pea reference genome and pan-genome highlight genomic features and evolutionary characteristics.</title>
        <authorList>
            <person name="Yang T."/>
            <person name="Liu R."/>
            <person name="Luo Y."/>
            <person name="Hu S."/>
            <person name="Wang D."/>
            <person name="Wang C."/>
            <person name="Pandey M.K."/>
            <person name="Ge S."/>
            <person name="Xu Q."/>
            <person name="Li N."/>
            <person name="Li G."/>
            <person name="Huang Y."/>
            <person name="Saxena R.K."/>
            <person name="Ji Y."/>
            <person name="Li M."/>
            <person name="Yan X."/>
            <person name="He Y."/>
            <person name="Liu Y."/>
            <person name="Wang X."/>
            <person name="Xiang C."/>
            <person name="Varshney R.K."/>
            <person name="Ding H."/>
            <person name="Gao S."/>
            <person name="Zong X."/>
        </authorList>
    </citation>
    <scope>NUCLEOTIDE SEQUENCE [LARGE SCALE GENOMIC DNA]</scope>
    <source>
        <strain evidence="3 4">cv. Zhongwan 6</strain>
    </source>
</reference>
<feature type="compositionally biased region" description="Basic and acidic residues" evidence="1">
    <location>
        <begin position="338"/>
        <end position="359"/>
    </location>
</feature>
<evidence type="ECO:0000259" key="2">
    <source>
        <dbReference type="Pfam" id="PF20167"/>
    </source>
</evidence>
<comment type="caution">
    <text evidence="3">The sequence shown here is derived from an EMBL/GenBank/DDBJ whole genome shotgun (WGS) entry which is preliminary data.</text>
</comment>
<evidence type="ECO:0000256" key="1">
    <source>
        <dbReference type="SAM" id="MobiDB-lite"/>
    </source>
</evidence>
<keyword evidence="4" id="KW-1185">Reference proteome</keyword>
<feature type="compositionally biased region" description="Acidic residues" evidence="1">
    <location>
        <begin position="363"/>
        <end position="385"/>
    </location>
</feature>
<organism evidence="3 4">
    <name type="scientific">Pisum sativum</name>
    <name type="common">Garden pea</name>
    <name type="synonym">Lathyrus oleraceus</name>
    <dbReference type="NCBI Taxonomy" id="3888"/>
    <lineage>
        <taxon>Eukaryota</taxon>
        <taxon>Viridiplantae</taxon>
        <taxon>Streptophyta</taxon>
        <taxon>Embryophyta</taxon>
        <taxon>Tracheophyta</taxon>
        <taxon>Spermatophyta</taxon>
        <taxon>Magnoliopsida</taxon>
        <taxon>eudicotyledons</taxon>
        <taxon>Gunneridae</taxon>
        <taxon>Pentapetalae</taxon>
        <taxon>rosids</taxon>
        <taxon>fabids</taxon>
        <taxon>Fabales</taxon>
        <taxon>Fabaceae</taxon>
        <taxon>Papilionoideae</taxon>
        <taxon>50 kb inversion clade</taxon>
        <taxon>NPAAA clade</taxon>
        <taxon>Hologalegina</taxon>
        <taxon>IRL clade</taxon>
        <taxon>Fabeae</taxon>
        <taxon>Lathyrus</taxon>
    </lineage>
</organism>
<dbReference type="AlphaFoldDB" id="A0A9D5A641"/>
<dbReference type="Proteomes" id="UP001058974">
    <property type="component" value="Chromosome 6"/>
</dbReference>
<dbReference type="InterPro" id="IPR046796">
    <property type="entry name" value="Transposase_32_dom"/>
</dbReference>